<dbReference type="GO" id="GO:0016491">
    <property type="term" value="F:oxidoreductase activity"/>
    <property type="evidence" value="ECO:0007669"/>
    <property type="project" value="InterPro"/>
</dbReference>
<dbReference type="GO" id="GO:0022904">
    <property type="term" value="P:respiratory electron transport chain"/>
    <property type="evidence" value="ECO:0007669"/>
    <property type="project" value="InterPro"/>
</dbReference>
<proteinExistence type="predicted"/>
<dbReference type="STRING" id="351607.Acel_1781"/>
<name>A0LVU3_ACIC1</name>
<evidence type="ECO:0000256" key="6">
    <source>
        <dbReference type="SAM" id="MobiDB-lite"/>
    </source>
</evidence>
<dbReference type="InterPro" id="IPR027387">
    <property type="entry name" value="Cytb/b6-like_sf"/>
</dbReference>
<keyword evidence="10" id="KW-1185">Reference proteome</keyword>
<dbReference type="EMBL" id="CP000481">
    <property type="protein sequence ID" value="ABK53553.1"/>
    <property type="molecule type" value="Genomic_DNA"/>
</dbReference>
<evidence type="ECO:0000256" key="7">
    <source>
        <dbReference type="SAM" id="Phobius"/>
    </source>
</evidence>
<dbReference type="EC" id="7.1.1.8" evidence="2"/>
<dbReference type="InterPro" id="IPR005797">
    <property type="entry name" value="Cyt_b/b6_N"/>
</dbReference>
<evidence type="ECO:0000259" key="8">
    <source>
        <dbReference type="PROSITE" id="PS51002"/>
    </source>
</evidence>
<dbReference type="PROSITE" id="PS51002">
    <property type="entry name" value="CYTB_NTER"/>
    <property type="match status" value="1"/>
</dbReference>
<feature type="transmembrane region" description="Helical" evidence="7">
    <location>
        <begin position="164"/>
        <end position="182"/>
    </location>
</feature>
<evidence type="ECO:0000256" key="4">
    <source>
        <dbReference type="ARBA" id="ARBA00029351"/>
    </source>
</evidence>
<dbReference type="Proteomes" id="UP000008221">
    <property type="component" value="Chromosome"/>
</dbReference>
<dbReference type="InParanoid" id="A0LVU3"/>
<protein>
    <recommendedName>
        <fullName evidence="3">Cytochrome bc1 complex cytochrome b subunit</fullName>
        <ecNumber evidence="2">7.1.1.8</ecNumber>
    </recommendedName>
    <alternativeName>
        <fullName evidence="5">Cytochrome bc1 reductase complex subunit QcrB</fullName>
    </alternativeName>
</protein>
<evidence type="ECO:0000313" key="10">
    <source>
        <dbReference type="Proteomes" id="UP000008221"/>
    </source>
</evidence>
<gene>
    <name evidence="9" type="ordered locus">Acel_1781</name>
</gene>
<feature type="transmembrane region" description="Helical" evidence="7">
    <location>
        <begin position="321"/>
        <end position="339"/>
    </location>
</feature>
<feature type="transmembrane region" description="Helical" evidence="7">
    <location>
        <begin position="20"/>
        <end position="48"/>
    </location>
</feature>
<feature type="region of interest" description="Disordered" evidence="6">
    <location>
        <begin position="284"/>
        <end position="307"/>
    </location>
</feature>
<feature type="transmembrane region" description="Helical" evidence="7">
    <location>
        <begin position="567"/>
        <end position="585"/>
    </location>
</feature>
<keyword evidence="7" id="KW-0472">Membrane</keyword>
<feature type="domain" description="Cytochrome b/b6 N-terminal region profile" evidence="8">
    <location>
        <begin position="84"/>
        <end position="283"/>
    </location>
</feature>
<keyword evidence="7" id="KW-1133">Transmembrane helix</keyword>
<evidence type="ECO:0000313" key="9">
    <source>
        <dbReference type="EMBL" id="ABK53553.1"/>
    </source>
</evidence>
<dbReference type="Pfam" id="PF13631">
    <property type="entry name" value="Cytochrom_B_N_2"/>
    <property type="match status" value="1"/>
</dbReference>
<evidence type="ECO:0000256" key="5">
    <source>
        <dbReference type="ARBA" id="ARBA00029568"/>
    </source>
</evidence>
<feature type="transmembrane region" description="Helical" evidence="7">
    <location>
        <begin position="194"/>
        <end position="216"/>
    </location>
</feature>
<dbReference type="HOGENOM" id="CLU_533831_0_0_11"/>
<accession>A0LVU3</accession>
<organism evidence="9 10">
    <name type="scientific">Acidothermus cellulolyticus (strain ATCC 43068 / DSM 8971 / 11B)</name>
    <dbReference type="NCBI Taxonomy" id="351607"/>
    <lineage>
        <taxon>Bacteria</taxon>
        <taxon>Bacillati</taxon>
        <taxon>Actinomycetota</taxon>
        <taxon>Actinomycetes</taxon>
        <taxon>Acidothermales</taxon>
        <taxon>Acidothermaceae</taxon>
        <taxon>Acidothermus</taxon>
    </lineage>
</organism>
<dbReference type="AlphaFoldDB" id="A0LVU3"/>
<dbReference type="InterPro" id="IPR016174">
    <property type="entry name" value="Di-haem_cyt_TM"/>
</dbReference>
<feature type="region of interest" description="Disordered" evidence="6">
    <location>
        <begin position="59"/>
        <end position="85"/>
    </location>
</feature>
<dbReference type="SUPFAM" id="SSF81342">
    <property type="entry name" value="Transmembrane di-heme cytochromes"/>
    <property type="match status" value="1"/>
</dbReference>
<keyword evidence="7" id="KW-0812">Transmembrane</keyword>
<evidence type="ECO:0000256" key="1">
    <source>
        <dbReference type="ARBA" id="ARBA00001971"/>
    </source>
</evidence>
<dbReference type="GO" id="GO:0008121">
    <property type="term" value="F:quinol-cytochrome-c reductase activity"/>
    <property type="evidence" value="ECO:0007669"/>
    <property type="project" value="UniProtKB-EC"/>
</dbReference>
<feature type="transmembrane region" description="Helical" evidence="7">
    <location>
        <begin position="117"/>
        <end position="144"/>
    </location>
</feature>
<dbReference type="PANTHER" id="PTHR19271:SF16">
    <property type="entry name" value="CYTOCHROME B"/>
    <property type="match status" value="1"/>
</dbReference>
<evidence type="ECO:0000256" key="2">
    <source>
        <dbReference type="ARBA" id="ARBA00012951"/>
    </source>
</evidence>
<dbReference type="eggNOG" id="COG1290">
    <property type="taxonomic scope" value="Bacteria"/>
</dbReference>
<comment type="catalytic activity">
    <reaction evidence="4">
        <text>a quinol + 2 Fe(III)-[cytochrome c](out) = a quinone + 2 Fe(II)-[cytochrome c](out) + 2 H(+)(out)</text>
        <dbReference type="Rhea" id="RHEA:11484"/>
        <dbReference type="Rhea" id="RHEA-COMP:10350"/>
        <dbReference type="Rhea" id="RHEA-COMP:14399"/>
        <dbReference type="ChEBI" id="CHEBI:15378"/>
        <dbReference type="ChEBI" id="CHEBI:24646"/>
        <dbReference type="ChEBI" id="CHEBI:29033"/>
        <dbReference type="ChEBI" id="CHEBI:29034"/>
        <dbReference type="ChEBI" id="CHEBI:132124"/>
        <dbReference type="EC" id="7.1.1.8"/>
    </reaction>
</comment>
<dbReference type="Gene3D" id="1.20.810.10">
    <property type="entry name" value="Cytochrome Bc1 Complex, Chain C"/>
    <property type="match status" value="1"/>
</dbReference>
<feature type="transmembrane region" description="Helical" evidence="7">
    <location>
        <begin position="252"/>
        <end position="274"/>
    </location>
</feature>
<dbReference type="PANTHER" id="PTHR19271">
    <property type="entry name" value="CYTOCHROME B"/>
    <property type="match status" value="1"/>
</dbReference>
<comment type="cofactor">
    <cofactor evidence="1">
        <name>heme</name>
        <dbReference type="ChEBI" id="CHEBI:30413"/>
    </cofactor>
</comment>
<dbReference type="RefSeq" id="WP_011720616.1">
    <property type="nucleotide sequence ID" value="NC_008578.1"/>
</dbReference>
<dbReference type="GO" id="GO:0016020">
    <property type="term" value="C:membrane"/>
    <property type="evidence" value="ECO:0007669"/>
    <property type="project" value="InterPro"/>
</dbReference>
<sequence length="611" mass="66682">MLRMVGNLKGIDLNTPGHYLHWSFIEISVANLVVIAAMLVIFGLALLLPFPAPKDVRSGDETALDDSPITGDATGAPPAATDSAGVGEDARMWTARLRRRLLATLPPKKLLPDRQPIYVASWVYVFGVATLAALGLAIFSGALIALGGTDWWHTNPVGHFFNSLHLWSVELFMAFMVIHLWGKFWMAAWRGRRSLTWITGVVAFLASIVECFTGYLSQQNFDSQWIATNGKDAFNAVGVGAFWNVMNFGQMLTWHVVLMPLILVALVGFHVILVRVRGVSKPLPENRTAAPKDRRARRAARADDAAPWRGPTRRYDILKEGAIATAVTTALVIIFAGVLSSPDVPPVTVQNWAKLAPADFLATAAGELDGSALAASYGPPYNDGDAAVQQVGPFNWQKLAGITHPIDAAQVFVLSPLEKLAPTNATLAHALAVYDHASPEQRNAWASAYDKAVTKVTFTNGQPVVPPADDGPVPVLMASELTMARSGALDSALLAQNQFYGTDYTKPLLFIADGNYYADLAASMHLTGDQWGVMNETGNYPGQPWLWFYALWYHVHPFSTSPNVDIWAVYLTGIGTLLLLLVPFIPGLRDIPRWIPVHRLIWRRNRLGPVG</sequence>
<evidence type="ECO:0000256" key="3">
    <source>
        <dbReference type="ARBA" id="ARBA00016116"/>
    </source>
</evidence>
<reference evidence="9 10" key="1">
    <citation type="journal article" date="2009" name="Genome Res.">
        <title>Complete genome of the cellulolytic thermophile Acidothermus cellulolyticus 11B provides insights into its ecophysiological and evolutionary adaptations.</title>
        <authorList>
            <person name="Barabote R.D."/>
            <person name="Xie G."/>
            <person name="Leu D.H."/>
            <person name="Normand P."/>
            <person name="Necsulea A."/>
            <person name="Daubin V."/>
            <person name="Medigue C."/>
            <person name="Adney W.S."/>
            <person name="Xu X.C."/>
            <person name="Lapidus A."/>
            <person name="Parales R.E."/>
            <person name="Detter C."/>
            <person name="Pujic P."/>
            <person name="Bruce D."/>
            <person name="Lavire C."/>
            <person name="Challacombe J.F."/>
            <person name="Brettin T.S."/>
            <person name="Berry A.M."/>
        </authorList>
    </citation>
    <scope>NUCLEOTIDE SEQUENCE [LARGE SCALE GENOMIC DNA]</scope>
    <source>
        <strain evidence="10">ATCC 43068 / DSM 8971 / 11B</strain>
    </source>
</reference>
<feature type="compositionally biased region" description="Low complexity" evidence="6">
    <location>
        <begin position="70"/>
        <end position="85"/>
    </location>
</feature>
<dbReference type="KEGG" id="ace:Acel_1781"/>